<feature type="region of interest" description="Disordered" evidence="5">
    <location>
        <begin position="611"/>
        <end position="632"/>
    </location>
</feature>
<dbReference type="SUPFAM" id="SSF69340">
    <property type="entry name" value="C-terminal domain of adenylylcyclase associated protein"/>
    <property type="match status" value="1"/>
</dbReference>
<comment type="similarity">
    <text evidence="2">Belongs to the CAP family.</text>
</comment>
<feature type="region of interest" description="Disordered" evidence="5">
    <location>
        <begin position="942"/>
        <end position="981"/>
    </location>
</feature>
<dbReference type="Pfam" id="PF21938">
    <property type="entry name" value="CAP_N"/>
    <property type="match status" value="1"/>
</dbReference>
<organism evidence="8 9">
    <name type="scientific">Gnathostoma spinigerum</name>
    <dbReference type="NCBI Taxonomy" id="75299"/>
    <lineage>
        <taxon>Eukaryota</taxon>
        <taxon>Metazoa</taxon>
        <taxon>Ecdysozoa</taxon>
        <taxon>Nematoda</taxon>
        <taxon>Chromadorea</taxon>
        <taxon>Rhabditida</taxon>
        <taxon>Spirurina</taxon>
        <taxon>Gnathostomatomorpha</taxon>
        <taxon>Gnathostomatoidea</taxon>
        <taxon>Gnathostomatidae</taxon>
        <taxon>Gnathostoma</taxon>
    </lineage>
</organism>
<dbReference type="InterPro" id="IPR016098">
    <property type="entry name" value="CAP/MinC_C"/>
</dbReference>
<dbReference type="PANTHER" id="PTHR10652">
    <property type="entry name" value="ADENYLYL CYCLASE-ASSOCIATED PROTEIN"/>
    <property type="match status" value="1"/>
</dbReference>
<name>A0ABD6EJN7_9BILA</name>
<accession>A0ABD6EJN7</accession>
<dbReference type="PROSITE" id="PS51082">
    <property type="entry name" value="WH2"/>
    <property type="match status" value="1"/>
</dbReference>
<dbReference type="AlphaFoldDB" id="A0ABD6EJN7"/>
<keyword evidence="3" id="KW-1003">Cell membrane</keyword>
<dbReference type="InterPro" id="IPR053950">
    <property type="entry name" value="CAP_N"/>
</dbReference>
<dbReference type="Gene3D" id="2.160.20.70">
    <property type="match status" value="1"/>
</dbReference>
<dbReference type="InterPro" id="IPR036222">
    <property type="entry name" value="CAP_N_sf"/>
</dbReference>
<proteinExistence type="inferred from homology"/>
<dbReference type="InterPro" id="IPR013912">
    <property type="entry name" value="Adenylate_cyclase-assoc_CAP_C"/>
</dbReference>
<dbReference type="PANTHER" id="PTHR10652:SF0">
    <property type="entry name" value="ADENYLYL CYCLASE-ASSOCIATED PROTEIN"/>
    <property type="match status" value="1"/>
</dbReference>
<feature type="compositionally biased region" description="Pro residues" evidence="5">
    <location>
        <begin position="891"/>
        <end position="907"/>
    </location>
</feature>
<dbReference type="Pfam" id="PF08603">
    <property type="entry name" value="CAP_C"/>
    <property type="match status" value="1"/>
</dbReference>
<feature type="region of interest" description="Disordered" evidence="5">
    <location>
        <begin position="1"/>
        <end position="24"/>
    </location>
</feature>
<feature type="compositionally biased region" description="Basic and acidic residues" evidence="5">
    <location>
        <begin position="351"/>
        <end position="362"/>
    </location>
</feature>
<dbReference type="SUPFAM" id="SSF101278">
    <property type="entry name" value="N-terminal domain of adenylylcyclase associated protein, CAP"/>
    <property type="match status" value="1"/>
</dbReference>
<feature type="domain" description="C-CAP/cofactor C-like" evidence="7">
    <location>
        <begin position="982"/>
        <end position="1117"/>
    </location>
</feature>
<dbReference type="InterPro" id="IPR028417">
    <property type="entry name" value="CAP_CS_C"/>
</dbReference>
<keyword evidence="4" id="KW-0472">Membrane</keyword>
<evidence type="ECO:0000313" key="8">
    <source>
        <dbReference type="EMBL" id="MFH4980174.1"/>
    </source>
</evidence>
<dbReference type="EMBL" id="JBGFUD010005174">
    <property type="protein sequence ID" value="MFH4980174.1"/>
    <property type="molecule type" value="Genomic_DNA"/>
</dbReference>
<feature type="domain" description="WH2" evidence="6">
    <location>
        <begin position="918"/>
        <end position="939"/>
    </location>
</feature>
<dbReference type="SMART" id="SM00673">
    <property type="entry name" value="CARP"/>
    <property type="match status" value="2"/>
</dbReference>
<dbReference type="InterPro" id="IPR017901">
    <property type="entry name" value="C-CAP_CF_C-like"/>
</dbReference>
<feature type="compositionally biased region" description="Low complexity" evidence="5">
    <location>
        <begin position="874"/>
        <end position="890"/>
    </location>
</feature>
<evidence type="ECO:0000256" key="2">
    <source>
        <dbReference type="ARBA" id="ARBA00007659"/>
    </source>
</evidence>
<dbReference type="Proteomes" id="UP001608902">
    <property type="component" value="Unassembled WGS sequence"/>
</dbReference>
<dbReference type="FunFam" id="2.160.20.70:FF:000001">
    <property type="entry name" value="Adenylyl cyclase-associated protein"/>
    <property type="match status" value="1"/>
</dbReference>
<gene>
    <name evidence="8" type="ORF">AB6A40_006883</name>
</gene>
<evidence type="ECO:0000259" key="7">
    <source>
        <dbReference type="PROSITE" id="PS51329"/>
    </source>
</evidence>
<dbReference type="InterPro" id="IPR003124">
    <property type="entry name" value="WH2_dom"/>
</dbReference>
<comment type="caution">
    <text evidence="8">The sequence shown here is derived from an EMBL/GenBank/DDBJ whole genome shotgun (WGS) entry which is preliminary data.</text>
</comment>
<dbReference type="InterPro" id="IPR036223">
    <property type="entry name" value="CAP_C_sf"/>
</dbReference>
<dbReference type="PROSITE" id="PS51329">
    <property type="entry name" value="C_CAP_COFACTOR_C"/>
    <property type="match status" value="1"/>
</dbReference>
<keyword evidence="9" id="KW-1185">Reference proteome</keyword>
<dbReference type="InterPro" id="IPR006599">
    <property type="entry name" value="CARP_motif"/>
</dbReference>
<feature type="compositionally biased region" description="Low complexity" evidence="5">
    <location>
        <begin position="621"/>
        <end position="632"/>
    </location>
</feature>
<dbReference type="FunFam" id="1.25.40.330:FF:000001">
    <property type="entry name" value="Adenylyl cyclase-associated protein"/>
    <property type="match status" value="1"/>
</dbReference>
<reference evidence="8 9" key="1">
    <citation type="submission" date="2024-08" db="EMBL/GenBank/DDBJ databases">
        <title>Gnathostoma spinigerum genome.</title>
        <authorList>
            <person name="Gonzalez-Bertolin B."/>
            <person name="Monzon S."/>
            <person name="Zaballos A."/>
            <person name="Jimenez P."/>
            <person name="Dekumyoy P."/>
            <person name="Varona S."/>
            <person name="Cuesta I."/>
            <person name="Sumanam S."/>
            <person name="Adisakwattana P."/>
            <person name="Gasser R.B."/>
            <person name="Hernandez-Gonzalez A."/>
            <person name="Young N.D."/>
            <person name="Perteguer M.J."/>
        </authorList>
    </citation>
    <scope>NUCLEOTIDE SEQUENCE [LARGE SCALE GENOMIC DNA]</scope>
    <source>
        <strain evidence="8">AL3</strain>
        <tissue evidence="8">Liver</tissue>
    </source>
</reference>
<protein>
    <recommendedName>
        <fullName evidence="10">Adenylyl cyclase-associated protein</fullName>
    </recommendedName>
</protein>
<dbReference type="PROSITE" id="PS01089">
    <property type="entry name" value="CAP_2"/>
    <property type="match status" value="1"/>
</dbReference>
<feature type="region of interest" description="Disordered" evidence="5">
    <location>
        <begin position="337"/>
        <end position="366"/>
    </location>
</feature>
<dbReference type="Gene3D" id="1.25.40.330">
    <property type="entry name" value="Adenylate cyclase-associated CAP, N-terminal domain"/>
    <property type="match status" value="1"/>
</dbReference>
<dbReference type="GO" id="GO:0005886">
    <property type="term" value="C:plasma membrane"/>
    <property type="evidence" value="ECO:0007669"/>
    <property type="project" value="UniProtKB-SubCell"/>
</dbReference>
<comment type="subcellular location">
    <subcellularLocation>
        <location evidence="1">Cell membrane</location>
        <topology evidence="1">Peripheral membrane protein</topology>
    </subcellularLocation>
</comment>
<feature type="region of interest" description="Disordered" evidence="5">
    <location>
        <begin position="247"/>
        <end position="284"/>
    </location>
</feature>
<evidence type="ECO:0000259" key="6">
    <source>
        <dbReference type="PROSITE" id="PS51082"/>
    </source>
</evidence>
<feature type="region of interest" description="Disordered" evidence="5">
    <location>
        <begin position="173"/>
        <end position="192"/>
    </location>
</feature>
<evidence type="ECO:0000256" key="3">
    <source>
        <dbReference type="ARBA" id="ARBA00022475"/>
    </source>
</evidence>
<feature type="compositionally biased region" description="Pro residues" evidence="5">
    <location>
        <begin position="255"/>
        <end position="270"/>
    </location>
</feature>
<feature type="compositionally biased region" description="Basic and acidic residues" evidence="5">
    <location>
        <begin position="183"/>
        <end position="192"/>
    </location>
</feature>
<evidence type="ECO:0000256" key="5">
    <source>
        <dbReference type="SAM" id="MobiDB-lite"/>
    </source>
</evidence>
<evidence type="ECO:0000256" key="4">
    <source>
        <dbReference type="ARBA" id="ARBA00023136"/>
    </source>
</evidence>
<evidence type="ECO:0000256" key="1">
    <source>
        <dbReference type="ARBA" id="ARBA00004202"/>
    </source>
</evidence>
<feature type="region of interest" description="Disordered" evidence="5">
    <location>
        <begin position="863"/>
        <end position="918"/>
    </location>
</feature>
<dbReference type="InterPro" id="IPR001837">
    <property type="entry name" value="Adenylate_cyclase-assoc_CAP"/>
</dbReference>
<evidence type="ECO:0008006" key="10">
    <source>
        <dbReference type="Google" id="ProtNLM"/>
    </source>
</evidence>
<evidence type="ECO:0000313" key="9">
    <source>
        <dbReference type="Proteomes" id="UP001608902"/>
    </source>
</evidence>
<sequence length="1138" mass="125986">MLPNRSDMFLQSPVPFGQHSRSYRPLQDGHVRNATSMMDLSSSSSANERQHVAYPKVPMASTLSDVESDDRIFYSPEKSRLNMSHSFGKADSGQRETPAERYIRIVQENSAGSNMRNSSMSRSMFEPRKGSDAKDRWLFIKRPTPEEFARFGGEFDSIRKTQSVRNIPIQVSREESGVPMPSWRKENGGPMHIDDSGQEILERTVDGDRSIPVQVFDDYRPVTKKQPSQWSTSGFPVRERTPLVLSNFSSQDQPPTIPPRKVPPPVPPRRPSSALPWSRPPESFENVVESTDSIAPPAPRFRESSVGAYCASDSSMAPPWSTEPPRTVRSLLKPSKVSEFPKPQPQVLAREGAKHESVRRQTSDPVSHITQLIKREEQPSQETLQKARRFVNTELQNNEKFRRHAELLEKRSAVRGSFRNPIPSPSIEQQQPSIAQNFLRNIQDARNDLSRSTPWKSKKELLIEPNRVREIFGGLSAGGDESRVTEANSTLPYTAHYPDQTHETSATFTIPGDSFTKGDIMSSKTPHFDHDHEVSATFTLPNYDNQGQQFEASQSSALVAEDRSDGAEIFFDAVTSHEKVQNVATTPRSYNVPIQIKEGTPNHTVININVEPPSPKVRQPVESSSVSKSVFRSPQKRIPTITTIPVEHHFSKPGKSSGILVKSSSSSLSSEQSTAKVPKRVVFRVEREPPNSSRSAKGLPSSVQQYDDAVKEHLTSFMKLSGEIGEAVKSIADKVSTAFDYHRNFLWTASGQTKPSDSELSSLLAPISQLMQEIGSFAESKRNTPLFNHLSTVSEGIQALGWLAVSPTPAPFVKDMTEASMFYANRVLKEKKGEKVHSDWTKAWVDLLNSLQQYVRQNHTTGLVWNSSPGARPPTSTVAGGSSATTAPAGGAPPPPPPPPPLPPPDLLKPDSSGESSDRAALFAEINQGENITKTLKKVTADMQTHKNPSLRAQGPVESHNIAGKSASKTGFSSKSAEEKPPLKWLKDGKQWNIENFKNDRGITVEIDNMKQTVYVYKCDGCVIQVKGKLNSITLDSCKKTSILFDNLLSQVEVINCQDAQIQTLGTMPTLSIQKTDGCQVYLSKESMKCEIVTSKSSSMNVLIPSGEEGDFVEFPIPEQFKTTYDGKKLCTVASDLI</sequence>